<gene>
    <name evidence="2" type="ORF">SAMN05421803_10516</name>
</gene>
<dbReference type="InterPro" id="IPR029063">
    <property type="entry name" value="SAM-dependent_MTases_sf"/>
</dbReference>
<feature type="domain" description="Methyltransferase type 11" evidence="1">
    <location>
        <begin position="45"/>
        <end position="138"/>
    </location>
</feature>
<dbReference type="PANTHER" id="PTHR45036:SF1">
    <property type="entry name" value="METHYLTRANSFERASE LIKE 7A"/>
    <property type="match status" value="1"/>
</dbReference>
<keyword evidence="2" id="KW-0808">Transferase</keyword>
<dbReference type="SUPFAM" id="SSF53335">
    <property type="entry name" value="S-adenosyl-L-methionine-dependent methyltransferases"/>
    <property type="match status" value="1"/>
</dbReference>
<name>A0A1M6I778_9ACTN</name>
<protein>
    <submittedName>
        <fullName evidence="2">Ubiquinone/menaquinone biosynthesis C-methylase UbiE</fullName>
    </submittedName>
</protein>
<dbReference type="PANTHER" id="PTHR45036">
    <property type="entry name" value="METHYLTRANSFERASE LIKE 7B"/>
    <property type="match status" value="1"/>
</dbReference>
<dbReference type="EMBL" id="FQZK01000005">
    <property type="protein sequence ID" value="SHJ30233.1"/>
    <property type="molecule type" value="Genomic_DNA"/>
</dbReference>
<dbReference type="Gene3D" id="3.40.50.150">
    <property type="entry name" value="Vaccinia Virus protein VP39"/>
    <property type="match status" value="1"/>
</dbReference>
<dbReference type="CDD" id="cd02440">
    <property type="entry name" value="AdoMet_MTases"/>
    <property type="match status" value="1"/>
</dbReference>
<keyword evidence="2" id="KW-0830">Ubiquinone</keyword>
<dbReference type="InterPro" id="IPR052356">
    <property type="entry name" value="Thiol_S-MT"/>
</dbReference>
<keyword evidence="2" id="KW-0489">Methyltransferase</keyword>
<keyword evidence="3" id="KW-1185">Reference proteome</keyword>
<accession>A0A1M6I778</accession>
<dbReference type="Pfam" id="PF08241">
    <property type="entry name" value="Methyltransf_11"/>
    <property type="match status" value="1"/>
</dbReference>
<dbReference type="InterPro" id="IPR013216">
    <property type="entry name" value="Methyltransf_11"/>
</dbReference>
<sequence>MVSTAGEDMNVRRPWTGRGRAEPWEGPALRRTREILCAGARERTLEVGVGTGANLRYYPPQVRLTAIDTDSAALASARKRSEELGLVARFTEGDALSLDFPDEGFETVVCMLALDTVDDRARALREMYRVLVPGGRLLAAERIPRARLLPRLSARRREHRRAPREEAAEAGFRVGHHDRLFFGTVERMVAHRP</sequence>
<dbReference type="AlphaFoldDB" id="A0A1M6I778"/>
<dbReference type="STRING" id="758803.SAMN05421803_10516"/>
<organism evidence="2 3">
    <name type="scientific">Nocardiopsis flavescens</name>
    <dbReference type="NCBI Taxonomy" id="758803"/>
    <lineage>
        <taxon>Bacteria</taxon>
        <taxon>Bacillati</taxon>
        <taxon>Actinomycetota</taxon>
        <taxon>Actinomycetes</taxon>
        <taxon>Streptosporangiales</taxon>
        <taxon>Nocardiopsidaceae</taxon>
        <taxon>Nocardiopsis</taxon>
    </lineage>
</organism>
<evidence type="ECO:0000259" key="1">
    <source>
        <dbReference type="Pfam" id="PF08241"/>
    </source>
</evidence>
<dbReference type="GO" id="GO:0008757">
    <property type="term" value="F:S-adenosylmethionine-dependent methyltransferase activity"/>
    <property type="evidence" value="ECO:0007669"/>
    <property type="project" value="InterPro"/>
</dbReference>
<dbReference type="GO" id="GO:0032259">
    <property type="term" value="P:methylation"/>
    <property type="evidence" value="ECO:0007669"/>
    <property type="project" value="UniProtKB-KW"/>
</dbReference>
<dbReference type="Proteomes" id="UP000184452">
    <property type="component" value="Unassembled WGS sequence"/>
</dbReference>
<evidence type="ECO:0000313" key="2">
    <source>
        <dbReference type="EMBL" id="SHJ30233.1"/>
    </source>
</evidence>
<reference evidence="2 3" key="1">
    <citation type="submission" date="2016-11" db="EMBL/GenBank/DDBJ databases">
        <authorList>
            <person name="Jaros S."/>
            <person name="Januszkiewicz K."/>
            <person name="Wedrychowicz H."/>
        </authorList>
    </citation>
    <scope>NUCLEOTIDE SEQUENCE [LARGE SCALE GENOMIC DNA]</scope>
    <source>
        <strain evidence="2 3">CGMCC 4.5723</strain>
    </source>
</reference>
<evidence type="ECO:0000313" key="3">
    <source>
        <dbReference type="Proteomes" id="UP000184452"/>
    </source>
</evidence>
<proteinExistence type="predicted"/>